<feature type="region of interest" description="Disordered" evidence="1">
    <location>
        <begin position="1"/>
        <end position="39"/>
    </location>
</feature>
<protein>
    <submittedName>
        <fullName evidence="2">Uncharacterized protein</fullName>
    </submittedName>
</protein>
<reference evidence="2 3" key="1">
    <citation type="journal article" date="2020" name="Mol. Biol. Evol.">
        <title>Distinct Expression and Methylation Patterns for Genes with Different Fates following a Single Whole-Genome Duplication in Flowering Plants.</title>
        <authorList>
            <person name="Shi T."/>
            <person name="Rahmani R.S."/>
            <person name="Gugger P.F."/>
            <person name="Wang M."/>
            <person name="Li H."/>
            <person name="Zhang Y."/>
            <person name="Li Z."/>
            <person name="Wang Q."/>
            <person name="Van de Peer Y."/>
            <person name="Marchal K."/>
            <person name="Chen J."/>
        </authorList>
    </citation>
    <scope>NUCLEOTIDE SEQUENCE [LARGE SCALE GENOMIC DNA]</scope>
    <source>
        <tissue evidence="2">Leaf</tissue>
    </source>
</reference>
<dbReference type="EMBL" id="DUZY01000004">
    <property type="protein sequence ID" value="DAD35115.1"/>
    <property type="molecule type" value="Genomic_DNA"/>
</dbReference>
<proteinExistence type="predicted"/>
<feature type="compositionally biased region" description="Low complexity" evidence="1">
    <location>
        <begin position="26"/>
        <end position="39"/>
    </location>
</feature>
<evidence type="ECO:0000313" key="2">
    <source>
        <dbReference type="EMBL" id="DAD35115.1"/>
    </source>
</evidence>
<name>A0A822YVH4_NELNU</name>
<sequence>MRKFVRRLEPSTINNSTKNSESNRISQYNYSPQSSSQLPLVRSNQFKDYGSRFLPTPPHVKFGNGSFQISSRLLKKSKTTKAEGSELDPKETFTIIRNNKIMN</sequence>
<organism evidence="2 3">
    <name type="scientific">Nelumbo nucifera</name>
    <name type="common">Sacred lotus</name>
    <dbReference type="NCBI Taxonomy" id="4432"/>
    <lineage>
        <taxon>Eukaryota</taxon>
        <taxon>Viridiplantae</taxon>
        <taxon>Streptophyta</taxon>
        <taxon>Embryophyta</taxon>
        <taxon>Tracheophyta</taxon>
        <taxon>Spermatophyta</taxon>
        <taxon>Magnoliopsida</taxon>
        <taxon>Proteales</taxon>
        <taxon>Nelumbonaceae</taxon>
        <taxon>Nelumbo</taxon>
    </lineage>
</organism>
<evidence type="ECO:0000313" key="3">
    <source>
        <dbReference type="Proteomes" id="UP000607653"/>
    </source>
</evidence>
<feature type="compositionally biased region" description="Polar residues" evidence="1">
    <location>
        <begin position="11"/>
        <end position="25"/>
    </location>
</feature>
<keyword evidence="3" id="KW-1185">Reference proteome</keyword>
<dbReference type="Proteomes" id="UP000607653">
    <property type="component" value="Unassembled WGS sequence"/>
</dbReference>
<accession>A0A822YVH4</accession>
<evidence type="ECO:0000256" key="1">
    <source>
        <dbReference type="SAM" id="MobiDB-lite"/>
    </source>
</evidence>
<dbReference type="AlphaFoldDB" id="A0A822YVH4"/>
<gene>
    <name evidence="2" type="ORF">HUJ06_005755</name>
</gene>
<comment type="caution">
    <text evidence="2">The sequence shown here is derived from an EMBL/GenBank/DDBJ whole genome shotgun (WGS) entry which is preliminary data.</text>
</comment>